<dbReference type="PROSITE" id="PS51725">
    <property type="entry name" value="ABM"/>
    <property type="match status" value="1"/>
</dbReference>
<dbReference type="EMBL" id="CP009286">
    <property type="protein sequence ID" value="AIQ62264.1"/>
    <property type="molecule type" value="Genomic_DNA"/>
</dbReference>
<keyword evidence="2" id="KW-0503">Monooxygenase</keyword>
<feature type="domain" description="ABM" evidence="1">
    <location>
        <begin position="2"/>
        <end position="92"/>
    </location>
</feature>
<dbReference type="Pfam" id="PF03992">
    <property type="entry name" value="ABM"/>
    <property type="match status" value="1"/>
</dbReference>
<dbReference type="KEGG" id="pste:PSTEL_03165"/>
<protein>
    <submittedName>
        <fullName evidence="2">Antibiotic biosynthesis monooxygenase</fullName>
    </submittedName>
</protein>
<organism evidence="2 3">
    <name type="scientific">Paenibacillus stellifer</name>
    <dbReference type="NCBI Taxonomy" id="169760"/>
    <lineage>
        <taxon>Bacteria</taxon>
        <taxon>Bacillati</taxon>
        <taxon>Bacillota</taxon>
        <taxon>Bacilli</taxon>
        <taxon>Bacillales</taxon>
        <taxon>Paenibacillaceae</taxon>
        <taxon>Paenibacillus</taxon>
    </lineage>
</organism>
<accession>A0A089N0S2</accession>
<reference evidence="2 3" key="1">
    <citation type="submission" date="2014-08" db="EMBL/GenBank/DDBJ databases">
        <title>Comparative genomics of the Paenibacillus odorifer group.</title>
        <authorList>
            <person name="den Bakker H.C."/>
            <person name="Tsai Y.-C."/>
            <person name="Martin N."/>
            <person name="Korlach J."/>
            <person name="Wiedmann M."/>
        </authorList>
    </citation>
    <scope>NUCLEOTIDE SEQUENCE [LARGE SCALE GENOMIC DNA]</scope>
    <source>
        <strain evidence="2 3">DSM 14472</strain>
    </source>
</reference>
<dbReference type="RefSeq" id="WP_038693408.1">
    <property type="nucleotide sequence ID" value="NZ_CP009286.1"/>
</dbReference>
<keyword evidence="2" id="KW-0560">Oxidoreductase</keyword>
<gene>
    <name evidence="2" type="ORF">PSTEL_03165</name>
</gene>
<name>A0A089N0S2_9BACL</name>
<dbReference type="OrthoDB" id="9798157at2"/>
<dbReference type="InterPro" id="IPR011008">
    <property type="entry name" value="Dimeric_a/b-barrel"/>
</dbReference>
<dbReference type="HOGENOM" id="CLU_156590_2_0_9"/>
<dbReference type="AlphaFoldDB" id="A0A089N0S2"/>
<proteinExistence type="predicted"/>
<dbReference type="InterPro" id="IPR007138">
    <property type="entry name" value="ABM_dom"/>
</dbReference>
<dbReference type="STRING" id="169760.PSTEL_03165"/>
<dbReference type="SUPFAM" id="SSF54909">
    <property type="entry name" value="Dimeric alpha+beta barrel"/>
    <property type="match status" value="1"/>
</dbReference>
<keyword evidence="3" id="KW-1185">Reference proteome</keyword>
<dbReference type="Proteomes" id="UP000029507">
    <property type="component" value="Chromosome"/>
</dbReference>
<evidence type="ECO:0000259" key="1">
    <source>
        <dbReference type="PROSITE" id="PS51725"/>
    </source>
</evidence>
<dbReference type="GO" id="GO:0004497">
    <property type="term" value="F:monooxygenase activity"/>
    <property type="evidence" value="ECO:0007669"/>
    <property type="project" value="UniProtKB-KW"/>
</dbReference>
<sequence length="103" mass="11994">MILEAAMLHIKTGMTADFEESFREASPLIASIDGYLGHELQKCLEDDHKYLLLVRWRSLEDHKEGFRGSPQYERWKALLHHYYNPFPVVEHFDSVFRNEGGGA</sequence>
<evidence type="ECO:0000313" key="3">
    <source>
        <dbReference type="Proteomes" id="UP000029507"/>
    </source>
</evidence>
<evidence type="ECO:0000313" key="2">
    <source>
        <dbReference type="EMBL" id="AIQ62264.1"/>
    </source>
</evidence>
<dbReference type="Gene3D" id="3.30.70.100">
    <property type="match status" value="1"/>
</dbReference>